<dbReference type="KEGG" id="vos:KNV97_13390"/>
<dbReference type="EMBL" id="CP076643">
    <property type="protein sequence ID" value="QXO19178.1"/>
    <property type="molecule type" value="Genomic_DNA"/>
</dbReference>
<reference evidence="1" key="1">
    <citation type="submission" date="2021-06" db="EMBL/GenBank/DDBJ databases">
        <title>Vibrio nov. sp., novel gut bacterium isolated from Yellow Sea oyster.</title>
        <authorList>
            <person name="Muhammad N."/>
            <person name="Nguyen T.H."/>
            <person name="Lee Y.-J."/>
            <person name="Ko J."/>
            <person name="Kim S.-G."/>
        </authorList>
    </citation>
    <scope>NUCLEOTIDE SEQUENCE</scope>
    <source>
        <strain evidence="1">OG9-811</strain>
    </source>
</reference>
<evidence type="ECO:0000313" key="2">
    <source>
        <dbReference type="Proteomes" id="UP000694232"/>
    </source>
</evidence>
<dbReference type="RefSeq" id="WP_218563330.1">
    <property type="nucleotide sequence ID" value="NZ_CP076643.1"/>
</dbReference>
<dbReference type="Proteomes" id="UP000694232">
    <property type="component" value="Chromosome 1"/>
</dbReference>
<dbReference type="PROSITE" id="PS51257">
    <property type="entry name" value="PROKAR_LIPOPROTEIN"/>
    <property type="match status" value="1"/>
</dbReference>
<organism evidence="1 2">
    <name type="scientific">Vibrio ostreae</name>
    <dbReference type="NCBI Taxonomy" id="2841925"/>
    <lineage>
        <taxon>Bacteria</taxon>
        <taxon>Pseudomonadati</taxon>
        <taxon>Pseudomonadota</taxon>
        <taxon>Gammaproteobacteria</taxon>
        <taxon>Vibrionales</taxon>
        <taxon>Vibrionaceae</taxon>
        <taxon>Vibrio</taxon>
    </lineage>
</organism>
<dbReference type="Pfam" id="PF11207">
    <property type="entry name" value="DUF2989"/>
    <property type="match status" value="1"/>
</dbReference>
<evidence type="ECO:0000313" key="1">
    <source>
        <dbReference type="EMBL" id="QXO19178.1"/>
    </source>
</evidence>
<name>A0A975UCF4_9VIBR</name>
<proteinExistence type="predicted"/>
<gene>
    <name evidence="1" type="ORF">KNV97_13390</name>
</gene>
<dbReference type="InterPro" id="IPR021372">
    <property type="entry name" value="DUF2989"/>
</dbReference>
<sequence>MNNVKTLVILSLPLILSGCFENRNNTDKLCADNPGLRCELLNIDDGQCRVPRTDLIWQRFEVLKKPSVDNKIHEYQLVSEYRKCLELAAQILPIDQTELKQKRFSALMHSGDEQQRLVDELHQMRTPQSLYFLWSQIGDNQARREFLQMEGKPELDTAEMQYALATFYTSRDREKTIQLLNRALELSQGQAVNTEIFKSLASTYQVLNDKEHAYVWAMVGKEYGVPLASKAELDLLYGFDDEKFERLENVAAEVVSAIKAGQFSSHMVPNSLE</sequence>
<protein>
    <submittedName>
        <fullName evidence="1">DUF2989 domain-containing protein</fullName>
    </submittedName>
</protein>
<keyword evidence="2" id="KW-1185">Reference proteome</keyword>
<accession>A0A975UCF4</accession>
<dbReference type="AlphaFoldDB" id="A0A975UCF4"/>